<dbReference type="SUPFAM" id="SSF48726">
    <property type="entry name" value="Immunoglobulin"/>
    <property type="match status" value="2"/>
</dbReference>
<feature type="domain" description="Ig-like" evidence="9">
    <location>
        <begin position="136"/>
        <end position="238"/>
    </location>
</feature>
<keyword evidence="2 6" id="KW-0472">Membrane</keyword>
<evidence type="ECO:0000256" key="2">
    <source>
        <dbReference type="ARBA" id="ARBA00023136"/>
    </source>
</evidence>
<evidence type="ECO:0000256" key="7">
    <source>
        <dbReference type="SAM" id="SignalP"/>
    </source>
</evidence>
<evidence type="ECO:0000259" key="8">
    <source>
        <dbReference type="PROSITE" id="PS50209"/>
    </source>
</evidence>
<organism evidence="10 11">
    <name type="scientific">Salmo salar</name>
    <name type="common">Atlantic salmon</name>
    <dbReference type="NCBI Taxonomy" id="8030"/>
    <lineage>
        <taxon>Eukaryota</taxon>
        <taxon>Metazoa</taxon>
        <taxon>Chordata</taxon>
        <taxon>Craniata</taxon>
        <taxon>Vertebrata</taxon>
        <taxon>Euteleostomi</taxon>
        <taxon>Actinopterygii</taxon>
        <taxon>Neopterygii</taxon>
        <taxon>Teleostei</taxon>
        <taxon>Protacanthopterygii</taxon>
        <taxon>Salmoniformes</taxon>
        <taxon>Salmonidae</taxon>
        <taxon>Salmoninae</taxon>
        <taxon>Salmo</taxon>
    </lineage>
</organism>
<evidence type="ECO:0000313" key="10">
    <source>
        <dbReference type="Proteomes" id="UP001652741"/>
    </source>
</evidence>
<feature type="domain" description="CARD" evidence="8">
    <location>
        <begin position="302"/>
        <end position="390"/>
    </location>
</feature>
<dbReference type="InterPro" id="IPR011029">
    <property type="entry name" value="DEATH-like_dom_sf"/>
</dbReference>
<feature type="signal peptide" evidence="7">
    <location>
        <begin position="1"/>
        <end position="25"/>
    </location>
</feature>
<evidence type="ECO:0000256" key="5">
    <source>
        <dbReference type="SAM" id="MobiDB-lite"/>
    </source>
</evidence>
<evidence type="ECO:0000256" key="6">
    <source>
        <dbReference type="SAM" id="Phobius"/>
    </source>
</evidence>
<dbReference type="InterPro" id="IPR001315">
    <property type="entry name" value="CARD"/>
</dbReference>
<dbReference type="InterPro" id="IPR050504">
    <property type="entry name" value="IgSF_BTN/MOG"/>
</dbReference>
<evidence type="ECO:0000256" key="3">
    <source>
        <dbReference type="ARBA" id="ARBA00023319"/>
    </source>
</evidence>
<dbReference type="InterPro" id="IPR013783">
    <property type="entry name" value="Ig-like_fold"/>
</dbReference>
<feature type="region of interest" description="Disordered" evidence="5">
    <location>
        <begin position="455"/>
        <end position="500"/>
    </location>
</feature>
<dbReference type="Pfam" id="PF07686">
    <property type="entry name" value="V-set"/>
    <property type="match status" value="1"/>
</dbReference>
<dbReference type="GeneID" id="106594268"/>
<sequence length="500" mass="55576">MKTSAAWCFNGIILCIGVSLRATGSSQIQLVGSADPVVALAGDDVVLPCYLKPNVSAVDMMVEWTRSDLKTERVHLYREGRDSNGHQLTSYRGRTSLFKEELKNGNVSLKLTRVTLSDAGHYKCFIPTLMKETTIPLIVGAVSQPVISINGTKDWGVVLKCVSGGWYPQPELELLDSHGNIVSATEPTETSDSSETEIHPEGRYTVRQYVTVQKTDDNRFTCRVVQLQINQTRETQIHVPDDMFPSVWWIVGIVAGAVVAFAAFAVLLYFCRKQRNKLKKEAKKNRDLQTKLDEEENIRQHVEKKVVGFLDARRPKLVDNVTKVMPIADALKSMIQEQRYRNISAAETNVEKMNLLFAVVDSGGEEVKSAFYKSLMKEEPDLVLDMLKAEPDRVINLLGEELGIYPNTDVVDHPGKAEEEVLSGIACQHRTQRNISQNESGRDRVEMMEMQPLLGPGSETVGAAGNVEMETDSRGSGECRDGDRQTVGAAGNVEMETDRQ</sequence>
<dbReference type="Gene3D" id="1.10.533.10">
    <property type="entry name" value="Death Domain, Fas"/>
    <property type="match status" value="1"/>
</dbReference>
<keyword evidence="4" id="KW-0175">Coiled coil</keyword>
<evidence type="ECO:0000313" key="11">
    <source>
        <dbReference type="RefSeq" id="XP_045568358.1"/>
    </source>
</evidence>
<keyword evidence="7" id="KW-0732">Signal</keyword>
<feature type="compositionally biased region" description="Basic and acidic residues" evidence="5">
    <location>
        <begin position="471"/>
        <end position="484"/>
    </location>
</feature>
<gene>
    <name evidence="11" type="primary">LOC106594268</name>
</gene>
<protein>
    <submittedName>
        <fullName evidence="11">Butyrophilin subfamily 2 member A2</fullName>
    </submittedName>
</protein>
<dbReference type="PROSITE" id="PS50209">
    <property type="entry name" value="CARD"/>
    <property type="match status" value="1"/>
</dbReference>
<dbReference type="SMART" id="SM00409">
    <property type="entry name" value="IG"/>
    <property type="match status" value="1"/>
</dbReference>
<dbReference type="RefSeq" id="XP_045568358.1">
    <property type="nucleotide sequence ID" value="XM_045712402.1"/>
</dbReference>
<evidence type="ECO:0000256" key="4">
    <source>
        <dbReference type="SAM" id="Coils"/>
    </source>
</evidence>
<keyword evidence="6" id="KW-0812">Transmembrane</keyword>
<dbReference type="InterPro" id="IPR036179">
    <property type="entry name" value="Ig-like_dom_sf"/>
</dbReference>
<keyword evidence="6" id="KW-1133">Transmembrane helix</keyword>
<accession>A0ABM3EBC1</accession>
<dbReference type="Proteomes" id="UP001652741">
    <property type="component" value="Chromosome ssa02"/>
</dbReference>
<reference evidence="11" key="1">
    <citation type="submission" date="2025-08" db="UniProtKB">
        <authorList>
            <consortium name="RefSeq"/>
        </authorList>
    </citation>
    <scope>IDENTIFICATION</scope>
</reference>
<dbReference type="InterPro" id="IPR013106">
    <property type="entry name" value="Ig_V-set"/>
</dbReference>
<dbReference type="PROSITE" id="PS50835">
    <property type="entry name" value="IG_LIKE"/>
    <property type="match status" value="2"/>
</dbReference>
<dbReference type="InterPro" id="IPR007110">
    <property type="entry name" value="Ig-like_dom"/>
</dbReference>
<dbReference type="Pfam" id="PF00619">
    <property type="entry name" value="CARD"/>
    <property type="match status" value="1"/>
</dbReference>
<keyword evidence="10" id="KW-1185">Reference proteome</keyword>
<dbReference type="SUPFAM" id="SSF47986">
    <property type="entry name" value="DEATH domain"/>
    <property type="match status" value="1"/>
</dbReference>
<feature type="domain" description="Ig-like" evidence="9">
    <location>
        <begin position="42"/>
        <end position="134"/>
    </location>
</feature>
<evidence type="ECO:0000256" key="1">
    <source>
        <dbReference type="ARBA" id="ARBA00004370"/>
    </source>
</evidence>
<dbReference type="Pfam" id="PF22705">
    <property type="entry name" value="C2-set_3"/>
    <property type="match status" value="1"/>
</dbReference>
<dbReference type="PANTHER" id="PTHR24100">
    <property type="entry name" value="BUTYROPHILIN"/>
    <property type="match status" value="1"/>
</dbReference>
<comment type="subcellular location">
    <subcellularLocation>
        <location evidence="1">Membrane</location>
    </subcellularLocation>
</comment>
<keyword evidence="3" id="KW-0393">Immunoglobulin domain</keyword>
<evidence type="ECO:0000259" key="9">
    <source>
        <dbReference type="PROSITE" id="PS50835"/>
    </source>
</evidence>
<feature type="chain" id="PRO_5045468998" evidence="7">
    <location>
        <begin position="26"/>
        <end position="500"/>
    </location>
</feature>
<proteinExistence type="predicted"/>
<feature type="coiled-coil region" evidence="4">
    <location>
        <begin position="271"/>
        <end position="305"/>
    </location>
</feature>
<name>A0ABM3EBC1_SALSA</name>
<dbReference type="Gene3D" id="2.60.40.10">
    <property type="entry name" value="Immunoglobulins"/>
    <property type="match status" value="2"/>
</dbReference>
<feature type="transmembrane region" description="Helical" evidence="6">
    <location>
        <begin position="247"/>
        <end position="270"/>
    </location>
</feature>
<dbReference type="PANTHER" id="PTHR24100:SF151">
    <property type="entry name" value="ICOS LIGAND"/>
    <property type="match status" value="1"/>
</dbReference>
<dbReference type="InterPro" id="IPR003599">
    <property type="entry name" value="Ig_sub"/>
</dbReference>
<dbReference type="InterPro" id="IPR053896">
    <property type="entry name" value="BTN3A2-like_Ig-C"/>
</dbReference>
<dbReference type="SMART" id="SM00406">
    <property type="entry name" value="IGv"/>
    <property type="match status" value="1"/>
</dbReference>